<dbReference type="InterPro" id="IPR006439">
    <property type="entry name" value="HAD-SF_hydro_IA"/>
</dbReference>
<comment type="cofactor">
    <cofactor evidence="1">
        <name>Mg(2+)</name>
        <dbReference type="ChEBI" id="CHEBI:18420"/>
    </cofactor>
</comment>
<dbReference type="PANTHER" id="PTHR46470:SF2">
    <property type="entry name" value="GLYCERALDEHYDE 3-PHOSPHATE PHOSPHATASE"/>
    <property type="match status" value="1"/>
</dbReference>
<evidence type="ECO:0000256" key="4">
    <source>
        <dbReference type="ARBA" id="ARBA00022842"/>
    </source>
</evidence>
<dbReference type="NCBIfam" id="TIGR01509">
    <property type="entry name" value="HAD-SF-IA-v3"/>
    <property type="match status" value="1"/>
</dbReference>
<dbReference type="InterPro" id="IPR023214">
    <property type="entry name" value="HAD_sf"/>
</dbReference>
<dbReference type="EC" id="3.1.3.-" evidence="5"/>
<evidence type="ECO:0000256" key="3">
    <source>
        <dbReference type="ARBA" id="ARBA00022801"/>
    </source>
</evidence>
<dbReference type="NCBIfam" id="TIGR01549">
    <property type="entry name" value="HAD-SF-IA-v1"/>
    <property type="match status" value="1"/>
</dbReference>
<dbReference type="InterPro" id="IPR036412">
    <property type="entry name" value="HAD-like_sf"/>
</dbReference>
<name>A0ABT9CH78_9BACL</name>
<accession>A0ABT9CH78</accession>
<dbReference type="PRINTS" id="PR00413">
    <property type="entry name" value="HADHALOGNASE"/>
</dbReference>
<dbReference type="Gene3D" id="3.40.50.1000">
    <property type="entry name" value="HAD superfamily/HAD-like"/>
    <property type="match status" value="1"/>
</dbReference>
<keyword evidence="3 5" id="KW-0378">Hydrolase</keyword>
<dbReference type="SFLD" id="SFLDG01129">
    <property type="entry name" value="C1.5:_HAD__Beta-PGM__Phosphata"/>
    <property type="match status" value="1"/>
</dbReference>
<dbReference type="Proteomes" id="UP001240171">
    <property type="component" value="Unassembled WGS sequence"/>
</dbReference>
<protein>
    <submittedName>
        <fullName evidence="5">HAD family hydrolase</fullName>
        <ecNumber evidence="5">3.1.3.-</ecNumber>
    </submittedName>
</protein>
<gene>
    <name evidence="5" type="ORF">Q5741_19705</name>
</gene>
<keyword evidence="4" id="KW-0460">Magnesium</keyword>
<sequence>MKEQAEQRLTAVFFDVDDTMYDLLEPTRLALREVLELPETFDYEQAFHQIRHYSDVLSDEAKLSDRNPGEEELSAMRTRRYILAMRRFGLELSQGQAEELQARYEARQKEIAPFTGAVELMKQLQDGGMQVGLITNGEQKHQFRKIQTLGLDKVVPADRIFISGSVGIAKPSPGIFHYVNQQTGTSPEECVYIGDSWRNDVVGAIAAGWNMIWYNYRAVAQESDRMPLRTVASFEELREVLGELSLI</sequence>
<evidence type="ECO:0000313" key="6">
    <source>
        <dbReference type="Proteomes" id="UP001240171"/>
    </source>
</evidence>
<evidence type="ECO:0000256" key="1">
    <source>
        <dbReference type="ARBA" id="ARBA00001946"/>
    </source>
</evidence>
<proteinExistence type="predicted"/>
<dbReference type="Gene3D" id="1.20.120.710">
    <property type="entry name" value="Haloacid dehalogenase hydrolase-like domain"/>
    <property type="match status" value="1"/>
</dbReference>
<comment type="caution">
    <text evidence="5">The sequence shown here is derived from an EMBL/GenBank/DDBJ whole genome shotgun (WGS) entry which is preliminary data.</text>
</comment>
<dbReference type="InterPro" id="IPR051400">
    <property type="entry name" value="HAD-like_hydrolase"/>
</dbReference>
<dbReference type="EMBL" id="JAUQTB010000019">
    <property type="protein sequence ID" value="MDO7908617.1"/>
    <property type="molecule type" value="Genomic_DNA"/>
</dbReference>
<reference evidence="5 6" key="1">
    <citation type="submission" date="2023-07" db="EMBL/GenBank/DDBJ databases">
        <title>Paenibacillus sp. JX-17 nov. isolated from soil.</title>
        <authorList>
            <person name="Wan Y."/>
            <person name="Liu B."/>
        </authorList>
    </citation>
    <scope>NUCLEOTIDE SEQUENCE [LARGE SCALE GENOMIC DNA]</scope>
    <source>
        <strain evidence="5 6">JX-17</strain>
    </source>
</reference>
<dbReference type="RefSeq" id="WP_305025834.1">
    <property type="nucleotide sequence ID" value="NZ_JAUQTB010000019.1"/>
</dbReference>
<keyword evidence="6" id="KW-1185">Reference proteome</keyword>
<dbReference type="SUPFAM" id="SSF56784">
    <property type="entry name" value="HAD-like"/>
    <property type="match status" value="1"/>
</dbReference>
<evidence type="ECO:0000313" key="5">
    <source>
        <dbReference type="EMBL" id="MDO7908617.1"/>
    </source>
</evidence>
<organism evidence="5 6">
    <name type="scientific">Paenibacillus lacisoli</name>
    <dbReference type="NCBI Taxonomy" id="3064525"/>
    <lineage>
        <taxon>Bacteria</taxon>
        <taxon>Bacillati</taxon>
        <taxon>Bacillota</taxon>
        <taxon>Bacilli</taxon>
        <taxon>Bacillales</taxon>
        <taxon>Paenibacillaceae</taxon>
        <taxon>Paenibacillus</taxon>
    </lineage>
</organism>
<evidence type="ECO:0000256" key="2">
    <source>
        <dbReference type="ARBA" id="ARBA00022723"/>
    </source>
</evidence>
<dbReference type="PANTHER" id="PTHR46470">
    <property type="entry name" value="N-ACYLNEURAMINATE-9-PHOSPHATASE"/>
    <property type="match status" value="1"/>
</dbReference>
<keyword evidence="2" id="KW-0479">Metal-binding</keyword>
<dbReference type="SFLD" id="SFLDS00003">
    <property type="entry name" value="Haloacid_Dehalogenase"/>
    <property type="match status" value="1"/>
</dbReference>
<dbReference type="Pfam" id="PF00702">
    <property type="entry name" value="Hydrolase"/>
    <property type="match status" value="1"/>
</dbReference>
<dbReference type="GO" id="GO:0016787">
    <property type="term" value="F:hydrolase activity"/>
    <property type="evidence" value="ECO:0007669"/>
    <property type="project" value="UniProtKB-KW"/>
</dbReference>